<dbReference type="RefSeq" id="WP_011035495.1">
    <property type="nucleotide sequence ID" value="NC_007086.1"/>
</dbReference>
<reference evidence="2 3" key="1">
    <citation type="journal article" date="2005" name="Genome Res.">
        <title>Comparative and functional genomic analyses of the pathogenicity of phytopathogen Xanthomonas campestris pv. campestris.</title>
        <authorList>
            <person name="Qian W."/>
            <person name="Jia Y."/>
            <person name="Ren S.X."/>
            <person name="He Y.Q."/>
            <person name="Feng J.X."/>
            <person name="Lu L.F."/>
            <person name="Sun Q."/>
            <person name="Ying G."/>
            <person name="Tang D.J."/>
            <person name="Tang H."/>
            <person name="Wu W."/>
            <person name="Hao P."/>
            <person name="Wang L."/>
            <person name="Jiang B.L."/>
            <person name="Zeng S."/>
            <person name="Gu W.Y."/>
            <person name="Lu G."/>
            <person name="Rong L."/>
            <person name="Tian Y."/>
            <person name="Yao Z."/>
            <person name="Fu G."/>
            <person name="Chen B."/>
            <person name="Fang R."/>
            <person name="Qiang B."/>
            <person name="Chen Z."/>
            <person name="Zhao G.P."/>
            <person name="Tang J.L."/>
            <person name="He C."/>
        </authorList>
    </citation>
    <scope>NUCLEOTIDE SEQUENCE [LARGE SCALE GENOMIC DNA]</scope>
    <source>
        <strain evidence="2 3">8004</strain>
    </source>
</reference>
<evidence type="ECO:0000313" key="3">
    <source>
        <dbReference type="Proteomes" id="UP000000420"/>
    </source>
</evidence>
<dbReference type="Gene3D" id="3.30.70.1230">
    <property type="entry name" value="Nucleotide cyclase"/>
    <property type="match status" value="1"/>
</dbReference>
<dbReference type="PANTHER" id="PTHR43081">
    <property type="entry name" value="ADENYLATE CYCLASE, TERMINAL-DIFFERENTIATION SPECIFIC-RELATED"/>
    <property type="match status" value="1"/>
</dbReference>
<accession>A0A0H2X487</accession>
<dbReference type="PANTHER" id="PTHR43081:SF1">
    <property type="entry name" value="ADENYLATE CYCLASE, TERMINAL-DIFFERENTIATION SPECIFIC"/>
    <property type="match status" value="1"/>
</dbReference>
<dbReference type="CDD" id="cd07302">
    <property type="entry name" value="CHD"/>
    <property type="match status" value="1"/>
</dbReference>
<dbReference type="KEGG" id="xcb:XC_0250"/>
<protein>
    <submittedName>
        <fullName evidence="2">Uncharacterized protein</fullName>
    </submittedName>
</protein>
<dbReference type="NCBIfam" id="TIGR04510">
    <property type="entry name" value="mod_pep_cyc"/>
    <property type="match status" value="1"/>
</dbReference>
<dbReference type="InterPro" id="IPR011990">
    <property type="entry name" value="TPR-like_helical_dom_sf"/>
</dbReference>
<dbReference type="GO" id="GO:0035556">
    <property type="term" value="P:intracellular signal transduction"/>
    <property type="evidence" value="ECO:0007669"/>
    <property type="project" value="InterPro"/>
</dbReference>
<dbReference type="GO" id="GO:0004016">
    <property type="term" value="F:adenylate cyclase activity"/>
    <property type="evidence" value="ECO:0007669"/>
    <property type="project" value="UniProtKB-ARBA"/>
</dbReference>
<dbReference type="GO" id="GO:0009190">
    <property type="term" value="P:cyclic nucleotide biosynthetic process"/>
    <property type="evidence" value="ECO:0007669"/>
    <property type="project" value="InterPro"/>
</dbReference>
<dbReference type="AlphaFoldDB" id="A0A0H2X487"/>
<dbReference type="InterPro" id="IPR050697">
    <property type="entry name" value="Adenylyl/Guanylyl_Cyclase_3/4"/>
</dbReference>
<evidence type="ECO:0000313" key="2">
    <source>
        <dbReference type="EMBL" id="AAY47337.1"/>
    </source>
</evidence>
<name>A0A0H2X487_XANC8</name>
<keyword evidence="1" id="KW-0802">TPR repeat</keyword>
<dbReference type="SUPFAM" id="SSF55073">
    <property type="entry name" value="Nucleotide cyclase"/>
    <property type="match status" value="1"/>
</dbReference>
<dbReference type="InterPro" id="IPR029787">
    <property type="entry name" value="Nucleotide_cyclase"/>
</dbReference>
<dbReference type="EMBL" id="CP000050">
    <property type="protein sequence ID" value="AAY47337.1"/>
    <property type="molecule type" value="Genomic_DNA"/>
</dbReference>
<dbReference type="SUPFAM" id="SSF48452">
    <property type="entry name" value="TPR-like"/>
    <property type="match status" value="1"/>
</dbReference>
<dbReference type="InterPro" id="IPR001054">
    <property type="entry name" value="A/G_cyclase"/>
</dbReference>
<sequence length="886" mass="97319">MTIRSHARKEASSEAIQAPRLRTLLLTDLCDSTALVERIGDNAAAALFREHDHLVVKLQQHWRGRLIDRSDGLLLLFDRPIDGLGFALDYARGLKLLGETRDLVVRARQGLHVGEVLTWRNSDEAVSIGAKPLEVEGLAKPTAARLMSMARPGQILLSAVAESLTHRAARELGTPSERLLWKSHGRWRFKGMPTPMEIYEVGEVGLTPLRAPKSSAKAWRDIPLWRRPAALLAEALLVTTVCVAIWFFTRAEPAIAFAERDWVVVGDLRNLTGNTVLDNSLEQALRISLEQSRYVNVLSDMKMRDTVTRMKRDPDRVVVDRAIASEIAIRDGASAVILPTVAEIGGKLRLSVELVDPRTQTTVYSEFVQGNGLPSALSSVDQLTRKLRQGLGEVVASIDKTSVPLPAVTTASLDALRAYALGVDATVKGQWREGLELFNRAVAIDPEFALAYLGAARIKVAISDRTGALPYLDKAIRFRQRLPQRDQLYLDAWAAELRAPDKALSLWRTLASLYPDNFAGTANASWHLFEANRFAEALPYAQAADVPQDPLRSIAADRVGRILLAQGKPEAALQRFATSGDADRAGPLRRQANALAVLERYPDAQRVLDQIVGNGYSNDDVVPLIDRTSVAIDQADWDAARKAIARGLQHSQQHDDFNHRQFSVIAATTEALTTPSSATATLLRPTLDRLATAVVNEDWAAANLQDSAAMVLIVASQAQRHGDDGLTARALATIEPALAHETPMLAELRTIVEAQHLALAGDTNGAIAQLRPREDDLFQSRVALYKLLSDAGRHAEALAQARWLTQQRGRAYIEANASQTLQPLNVADARLAQLWVAESLYALGRNQAAREQALAFVRAWPVTRLPAYLRSRVERILSDSKAKMTV</sequence>
<dbReference type="InterPro" id="IPR019734">
    <property type="entry name" value="TPR_rpt"/>
</dbReference>
<dbReference type="Gene3D" id="1.25.40.10">
    <property type="entry name" value="Tetratricopeptide repeat domain"/>
    <property type="match status" value="2"/>
</dbReference>
<proteinExistence type="predicted"/>
<evidence type="ECO:0000256" key="1">
    <source>
        <dbReference type="PROSITE-ProRule" id="PRU00339"/>
    </source>
</evidence>
<organism evidence="2 3">
    <name type="scientific">Xanthomonas campestris pv. campestris (strain 8004)</name>
    <dbReference type="NCBI Taxonomy" id="314565"/>
    <lineage>
        <taxon>Bacteria</taxon>
        <taxon>Pseudomonadati</taxon>
        <taxon>Pseudomonadota</taxon>
        <taxon>Gammaproteobacteria</taxon>
        <taxon>Lysobacterales</taxon>
        <taxon>Lysobacteraceae</taxon>
        <taxon>Xanthomonas</taxon>
    </lineage>
</organism>
<dbReference type="Gene3D" id="3.40.50.10610">
    <property type="entry name" value="ABC-type transport auxiliary lipoprotein component"/>
    <property type="match status" value="1"/>
</dbReference>
<feature type="repeat" description="TPR" evidence="1">
    <location>
        <begin position="415"/>
        <end position="448"/>
    </location>
</feature>
<dbReference type="InterPro" id="IPR030966">
    <property type="entry name" value="Mod_pep_cyc"/>
</dbReference>
<dbReference type="Proteomes" id="UP000000420">
    <property type="component" value="Chromosome"/>
</dbReference>
<dbReference type="PROSITE" id="PS50005">
    <property type="entry name" value="TPR"/>
    <property type="match status" value="1"/>
</dbReference>
<gene>
    <name evidence="2" type="ordered locus">XC_0250</name>
</gene>
<dbReference type="HOGENOM" id="CLU_017777_0_0_6"/>